<gene>
    <name evidence="3" type="ORF">OE105_04845</name>
</gene>
<dbReference type="EMBL" id="CP106877">
    <property type="protein sequence ID" value="WAA13442.1"/>
    <property type="molecule type" value="Genomic_DNA"/>
</dbReference>
<feature type="domain" description="Calcineurin-like phosphoesterase" evidence="2">
    <location>
        <begin position="2"/>
        <end position="197"/>
    </location>
</feature>
<keyword evidence="1" id="KW-0378">Hydrolase</keyword>
<name>A0A9E8S1E5_9BACI</name>
<keyword evidence="4" id="KW-1185">Reference proteome</keyword>
<proteinExistence type="predicted"/>
<dbReference type="InterPro" id="IPR014576">
    <property type="entry name" value="Pesterase_YhaO"/>
</dbReference>
<dbReference type="PANTHER" id="PTHR30337">
    <property type="entry name" value="COMPONENT OF ATP-DEPENDENT DSDNA EXONUCLEASE"/>
    <property type="match status" value="1"/>
</dbReference>
<sequence>MFKFIHCADLHLDSPLKGLQLEDDAPLEEIRTATRKALENLVDVSIEESVKFIVIAGDIYDGDWQDYSTGLFFNSMMARLRDHGIKVFIIKGNHDAASQISKRLVLPDNVVEFRTDKPETYKIEDLHVAIHGWSYKEREVWSNMAIQYPDALPGYFNIGLLHTSLEGQAGHERYAPCKRSELIEKGYDYWALGHIHKRQVVSEKPYIIFPGNIQGRHIRETGEKGCTLVTVDGRDVTVEHRNLDVLRWYLCQVDLSDVTTDVDFTAKVSDVISETIENEPHPVAVRVVLHGRTDLHSRLLQERERYVSEVKNAAQISGGNQIWIEKVKFKTEPPYEENWQGEHKDAISEMINAIGLDELEDDFIDSYIQDIKAIQNRLSSYIKQEDAIRIEGKGDIDSILNDAKELLLGMVSKGGSAR</sequence>
<dbReference type="GO" id="GO:0004527">
    <property type="term" value="F:exonuclease activity"/>
    <property type="evidence" value="ECO:0007669"/>
    <property type="project" value="UniProtKB-KW"/>
</dbReference>
<dbReference type="InterPro" id="IPR041796">
    <property type="entry name" value="Mre11_N"/>
</dbReference>
<accession>A0A9E8S1E5</accession>
<organism evidence="3 4">
    <name type="scientific">Fervidibacillus halotolerans</name>
    <dbReference type="NCBI Taxonomy" id="2980027"/>
    <lineage>
        <taxon>Bacteria</taxon>
        <taxon>Bacillati</taxon>
        <taxon>Bacillota</taxon>
        <taxon>Bacilli</taxon>
        <taxon>Bacillales</taxon>
        <taxon>Bacillaceae</taxon>
        <taxon>Fervidibacillus</taxon>
    </lineage>
</organism>
<protein>
    <submittedName>
        <fullName evidence="3">DNA repair exonuclease</fullName>
    </submittedName>
</protein>
<dbReference type="InterPro" id="IPR004843">
    <property type="entry name" value="Calcineurin-like_PHP"/>
</dbReference>
<evidence type="ECO:0000313" key="4">
    <source>
        <dbReference type="Proteomes" id="UP001164726"/>
    </source>
</evidence>
<keyword evidence="3" id="KW-0269">Exonuclease</keyword>
<dbReference type="PANTHER" id="PTHR30337:SF7">
    <property type="entry name" value="PHOSPHOESTERASE"/>
    <property type="match status" value="1"/>
</dbReference>
<dbReference type="Proteomes" id="UP001164726">
    <property type="component" value="Chromosome"/>
</dbReference>
<dbReference type="RefSeq" id="WP_275421610.1">
    <property type="nucleotide sequence ID" value="NZ_CP106877.1"/>
</dbReference>
<dbReference type="InterPro" id="IPR050535">
    <property type="entry name" value="DNA_Repair-Maintenance_Comp"/>
</dbReference>
<evidence type="ECO:0000313" key="3">
    <source>
        <dbReference type="EMBL" id="WAA13442.1"/>
    </source>
</evidence>
<reference evidence="3" key="1">
    <citation type="submission" date="2022-09" db="EMBL/GenBank/DDBJ databases">
        <title>Complete Genomes of Fervidibacillus albus and Fervidibacillus halotolerans isolated from tidal flat sediments.</title>
        <authorList>
            <person name="Kwon K.K."/>
            <person name="Yang S.-H."/>
            <person name="Park M.J."/>
            <person name="Oh H.-M."/>
        </authorList>
    </citation>
    <scope>NUCLEOTIDE SEQUENCE</scope>
    <source>
        <strain evidence="3">MEBiC13594</strain>
    </source>
</reference>
<keyword evidence="3" id="KW-0540">Nuclease</keyword>
<dbReference type="Gene3D" id="3.60.21.10">
    <property type="match status" value="1"/>
</dbReference>
<dbReference type="SUPFAM" id="SSF56300">
    <property type="entry name" value="Metallo-dependent phosphatases"/>
    <property type="match status" value="1"/>
</dbReference>
<dbReference type="Pfam" id="PF00149">
    <property type="entry name" value="Metallophos"/>
    <property type="match status" value="1"/>
</dbReference>
<evidence type="ECO:0000259" key="2">
    <source>
        <dbReference type="Pfam" id="PF00149"/>
    </source>
</evidence>
<dbReference type="CDD" id="cd00840">
    <property type="entry name" value="MPP_Mre11_N"/>
    <property type="match status" value="1"/>
</dbReference>
<dbReference type="AlphaFoldDB" id="A0A9E8S1E5"/>
<dbReference type="KEGG" id="fhl:OE105_04845"/>
<dbReference type="PIRSF" id="PIRSF033091">
    <property type="entry name" value="Pesterase_YhaO"/>
    <property type="match status" value="1"/>
</dbReference>
<evidence type="ECO:0000256" key="1">
    <source>
        <dbReference type="ARBA" id="ARBA00022801"/>
    </source>
</evidence>
<dbReference type="InterPro" id="IPR029052">
    <property type="entry name" value="Metallo-depent_PP-like"/>
</dbReference>